<dbReference type="SUPFAM" id="SSF56112">
    <property type="entry name" value="Protein kinase-like (PK-like)"/>
    <property type="match status" value="1"/>
</dbReference>
<sequence>MKNQTMQNSASNRLIIQALQTQAQQLLPLITQALSALQYSEIVHQRIAQQNALKTRGAETKTTATSCYQGLTRAKHPQFGSVMIKWQLNAFENHDLSGLTHEYDVLKSLNALLQNQSAQKAFVPSVLTCEKISIQAMGQSQQLMALVMPYYSNGNLAKQLTNQNRPSLTDNHKHHFIKQAAHLVAELHHAGCLHNDIKPSNILLNAALESGGHNISETSDLVMIDFALAETIHQPINSNPAGTPAYLAPERWQGQRATIKSDIYAFGIMMVEILMGERPFQIATESIDPMIDWATQHCQKPVPKLPLKYSGYQCIVDKTLAKRVERRYQSMGDILLDLGKV</sequence>
<keyword evidence="2" id="KW-0723">Serine/threonine-protein kinase</keyword>
<dbReference type="GO" id="GO:0004674">
    <property type="term" value="F:protein serine/threonine kinase activity"/>
    <property type="evidence" value="ECO:0007669"/>
    <property type="project" value="UniProtKB-KW"/>
</dbReference>
<keyword evidence="2" id="KW-0418">Kinase</keyword>
<proteinExistence type="predicted"/>
<dbReference type="InterPro" id="IPR000719">
    <property type="entry name" value="Prot_kinase_dom"/>
</dbReference>
<keyword evidence="2" id="KW-0808">Transferase</keyword>
<dbReference type="EMBL" id="CP014945">
    <property type="protein sequence ID" value="AMT96413.1"/>
    <property type="molecule type" value="Genomic_DNA"/>
</dbReference>
<dbReference type="PROSITE" id="PS50011">
    <property type="entry name" value="PROTEIN_KINASE_DOM"/>
    <property type="match status" value="1"/>
</dbReference>
<dbReference type="SMART" id="SM00220">
    <property type="entry name" value="S_TKc"/>
    <property type="match status" value="1"/>
</dbReference>
<dbReference type="RefSeq" id="WP_228139907.1">
    <property type="nucleotide sequence ID" value="NZ_CP014945.1"/>
</dbReference>
<dbReference type="Proteomes" id="UP000076104">
    <property type="component" value="Chromosome"/>
</dbReference>
<evidence type="ECO:0000313" key="3">
    <source>
        <dbReference type="Proteomes" id="UP000076104"/>
    </source>
</evidence>
<dbReference type="Pfam" id="PF00069">
    <property type="entry name" value="Pkinase"/>
    <property type="match status" value="1"/>
</dbReference>
<dbReference type="InterPro" id="IPR008271">
    <property type="entry name" value="Ser/Thr_kinase_AS"/>
</dbReference>
<dbReference type="Gene3D" id="1.10.510.10">
    <property type="entry name" value="Transferase(Phosphotransferase) domain 1"/>
    <property type="match status" value="1"/>
</dbReference>
<organism evidence="2 3">
    <name type="scientific">Psychrobacter alimentarius</name>
    <dbReference type="NCBI Taxonomy" id="261164"/>
    <lineage>
        <taxon>Bacteria</taxon>
        <taxon>Pseudomonadati</taxon>
        <taxon>Pseudomonadota</taxon>
        <taxon>Gammaproteobacteria</taxon>
        <taxon>Moraxellales</taxon>
        <taxon>Moraxellaceae</taxon>
        <taxon>Psychrobacter</taxon>
    </lineage>
</organism>
<keyword evidence="3" id="KW-1185">Reference proteome</keyword>
<evidence type="ECO:0000313" key="2">
    <source>
        <dbReference type="EMBL" id="AMT96413.1"/>
    </source>
</evidence>
<name>A0ABN4N0G0_9GAMM</name>
<gene>
    <name evidence="2" type="ORF">A3K91_0792</name>
</gene>
<dbReference type="InterPro" id="IPR053235">
    <property type="entry name" value="Ser_Thr_kinase"/>
</dbReference>
<accession>A0ABN4N0G0</accession>
<feature type="domain" description="Protein kinase" evidence="1">
    <location>
        <begin position="68"/>
        <end position="341"/>
    </location>
</feature>
<evidence type="ECO:0000259" key="1">
    <source>
        <dbReference type="PROSITE" id="PS50011"/>
    </source>
</evidence>
<protein>
    <submittedName>
        <fullName evidence="2">Serine/threonine protein kinase</fullName>
    </submittedName>
</protein>
<dbReference type="PROSITE" id="PS00108">
    <property type="entry name" value="PROTEIN_KINASE_ST"/>
    <property type="match status" value="1"/>
</dbReference>
<reference evidence="2 3" key="1">
    <citation type="submission" date="2016-03" db="EMBL/GenBank/DDBJ databases">
        <title>Genome sequencing of Psychrobacter alimentarius PAMC 27889.</title>
        <authorList>
            <person name="Lee J."/>
            <person name="Kim O.-S."/>
        </authorList>
    </citation>
    <scope>NUCLEOTIDE SEQUENCE [LARGE SCALE GENOMIC DNA]</scope>
    <source>
        <strain evidence="2 3">PAMC 27889</strain>
    </source>
</reference>
<dbReference type="GeneID" id="33059208"/>
<dbReference type="InterPro" id="IPR011009">
    <property type="entry name" value="Kinase-like_dom_sf"/>
</dbReference>
<dbReference type="PANTHER" id="PTHR24361">
    <property type="entry name" value="MITOGEN-ACTIVATED KINASE KINASE KINASE"/>
    <property type="match status" value="1"/>
</dbReference>